<evidence type="ECO:0000256" key="4">
    <source>
        <dbReference type="SAM" id="Phobius"/>
    </source>
</evidence>
<dbReference type="PROSITE" id="PS51170">
    <property type="entry name" value="CW"/>
    <property type="match status" value="1"/>
</dbReference>
<evidence type="ECO:0000313" key="5">
    <source>
        <dbReference type="EMBL" id="MEQ2428186.1"/>
    </source>
</evidence>
<feature type="repeat" description="Cell wall-binding" evidence="2">
    <location>
        <begin position="186"/>
        <end position="205"/>
    </location>
</feature>
<dbReference type="Pfam" id="PF01473">
    <property type="entry name" value="Choline_bind_1"/>
    <property type="match status" value="1"/>
</dbReference>
<keyword evidence="6" id="KW-1185">Reference proteome</keyword>
<dbReference type="EMBL" id="JBBMFM010000157">
    <property type="protein sequence ID" value="MEQ2428186.1"/>
    <property type="molecule type" value="Genomic_DNA"/>
</dbReference>
<dbReference type="RefSeq" id="WP_349118669.1">
    <property type="nucleotide sequence ID" value="NZ_JBBMFM010000157.1"/>
</dbReference>
<name>A0ABV1DCT8_9FIRM</name>
<gene>
    <name evidence="5" type="ORF">WMQ36_24815</name>
</gene>
<evidence type="ECO:0000256" key="1">
    <source>
        <dbReference type="ARBA" id="ARBA00022737"/>
    </source>
</evidence>
<organism evidence="5 6">
    <name type="scientific">Enterocloster hominis</name>
    <name type="common">ex Hitch et al. 2024</name>
    <dbReference type="NCBI Taxonomy" id="1917870"/>
    <lineage>
        <taxon>Bacteria</taxon>
        <taxon>Bacillati</taxon>
        <taxon>Bacillota</taxon>
        <taxon>Clostridia</taxon>
        <taxon>Lachnospirales</taxon>
        <taxon>Lachnospiraceae</taxon>
        <taxon>Enterocloster</taxon>
    </lineage>
</organism>
<dbReference type="InterPro" id="IPR018337">
    <property type="entry name" value="Cell_wall/Cho-bd_repeat"/>
</dbReference>
<proteinExistence type="predicted"/>
<keyword evidence="4" id="KW-1133">Transmembrane helix</keyword>
<keyword evidence="4" id="KW-0472">Membrane</keyword>
<keyword evidence="4" id="KW-0812">Transmembrane</keyword>
<comment type="caution">
    <text evidence="5">The sequence shown here is derived from an EMBL/GenBank/DDBJ whole genome shotgun (WGS) entry which is preliminary data.</text>
</comment>
<reference evidence="5 6" key="1">
    <citation type="submission" date="2024-03" db="EMBL/GenBank/DDBJ databases">
        <title>Human intestinal bacterial collection.</title>
        <authorList>
            <person name="Pauvert C."/>
            <person name="Hitch T.C.A."/>
            <person name="Clavel T."/>
        </authorList>
    </citation>
    <scope>NUCLEOTIDE SEQUENCE [LARGE SCALE GENOMIC DNA]</scope>
    <source>
        <strain evidence="5 6">CLA-SR-H021</strain>
    </source>
</reference>
<dbReference type="Pfam" id="PF19085">
    <property type="entry name" value="Choline_bind_2"/>
    <property type="match status" value="1"/>
</dbReference>
<evidence type="ECO:0000256" key="3">
    <source>
        <dbReference type="SAM" id="MobiDB-lite"/>
    </source>
</evidence>
<keyword evidence="1" id="KW-0677">Repeat</keyword>
<feature type="transmembrane region" description="Helical" evidence="4">
    <location>
        <begin position="39"/>
        <end position="57"/>
    </location>
</feature>
<evidence type="ECO:0008006" key="7">
    <source>
        <dbReference type="Google" id="ProtNLM"/>
    </source>
</evidence>
<dbReference type="SUPFAM" id="SSF69360">
    <property type="entry name" value="Cell wall binding repeat"/>
    <property type="match status" value="1"/>
</dbReference>
<dbReference type="Proteomes" id="UP001454086">
    <property type="component" value="Unassembled WGS sequence"/>
</dbReference>
<evidence type="ECO:0000256" key="2">
    <source>
        <dbReference type="PROSITE-ProRule" id="PRU00591"/>
    </source>
</evidence>
<feature type="region of interest" description="Disordered" evidence="3">
    <location>
        <begin position="1"/>
        <end position="22"/>
    </location>
</feature>
<evidence type="ECO:0000313" key="6">
    <source>
        <dbReference type="Proteomes" id="UP001454086"/>
    </source>
</evidence>
<protein>
    <recommendedName>
        <fullName evidence="7">N-acetylmuramoyl-L-alanine amidase family protein</fullName>
    </recommendedName>
</protein>
<sequence length="246" mass="26549">MEKQRNGLSKAAGGKRTTEDGKWIMTGGKRTTAAVKRTAAFAAAIVLAAAPVTSYGFQMKGEYYEISCQEANAFMFDGTTAEAGTTGQLVLSKLESSWASESSIRTTDISVITAKVVPGDNGLNVIEYTAKSPGTAQLIVVVESGAAVNMGNFYVTAASGGQGTDIGWIQENGQWKYKMGDGTYKDNGWFADNGKWYYLGPDGTMYASQWLQDGEWWYYLGADGAMLKDTVTPDGYQVNDYGVWEP</sequence>
<dbReference type="Gene3D" id="2.10.270.10">
    <property type="entry name" value="Cholin Binding"/>
    <property type="match status" value="1"/>
</dbReference>
<accession>A0ABV1DCT8</accession>